<proteinExistence type="predicted"/>
<dbReference type="EMBL" id="NHZQ01000447">
    <property type="protein sequence ID" value="PSK34273.1"/>
    <property type="molecule type" value="Genomic_DNA"/>
</dbReference>
<evidence type="ECO:0000259" key="7">
    <source>
        <dbReference type="PROSITE" id="PS50922"/>
    </source>
</evidence>
<comment type="subcellular location">
    <subcellularLocation>
        <location evidence="1">Membrane</location>
        <topology evidence="1">Multi-pass membrane protein</topology>
    </subcellularLocation>
</comment>
<keyword evidence="2 5" id="KW-0812">Transmembrane</keyword>
<feature type="domain" description="TLC" evidence="7">
    <location>
        <begin position="68"/>
        <end position="303"/>
    </location>
</feature>
<evidence type="ECO:0000256" key="6">
    <source>
        <dbReference type="SAM" id="Phobius"/>
    </source>
</evidence>
<comment type="caution">
    <text evidence="8">The sequence shown here is derived from an EMBL/GenBank/DDBJ whole genome shotgun (WGS) entry which is preliminary data.</text>
</comment>
<dbReference type="GO" id="GO:0055088">
    <property type="term" value="P:lipid homeostasis"/>
    <property type="evidence" value="ECO:0007669"/>
    <property type="project" value="TreeGrafter"/>
</dbReference>
<dbReference type="GO" id="GO:0016020">
    <property type="term" value="C:membrane"/>
    <property type="evidence" value="ECO:0007669"/>
    <property type="project" value="UniProtKB-SubCell"/>
</dbReference>
<feature type="transmembrane region" description="Helical" evidence="6">
    <location>
        <begin position="166"/>
        <end position="187"/>
    </location>
</feature>
<evidence type="ECO:0000256" key="5">
    <source>
        <dbReference type="PROSITE-ProRule" id="PRU00205"/>
    </source>
</evidence>
<sequence length="355" mass="40202">MKDPIGPPPQFIQDAVRPLAEYLNMATLPLHIHEIVFAIGLYSFINSVVSPWLSTLLCPQTYSRLDRRTRISWDVHVVSFFQSVIICALALWVTFADEERAAMGWEERIWGYTGAVGLITSMACGYFIWDLFITAKDVSIFGQGMLAHALSATAVFSLGFRPFVNYYATVFILYELSTPFNNIHWFLDKLQLTGSTYQWINGIILISTFFGCRLVWGNINSVFVFHDMWTAYRSGKITTTPTIWPEGKAPGSLVDESDVFRFTVGRELPLWLAASYLGANIVLSGLNCFWILKMVDAIRKRFDPPFGTKGVVKGKKKVEADGVKQQEPVIMRGVDGQVRKTVEIESREIRSRRRG</sequence>
<feature type="transmembrane region" description="Helical" evidence="6">
    <location>
        <begin position="71"/>
        <end position="93"/>
    </location>
</feature>
<evidence type="ECO:0000256" key="3">
    <source>
        <dbReference type="ARBA" id="ARBA00022989"/>
    </source>
</evidence>
<dbReference type="SMART" id="SM00724">
    <property type="entry name" value="TLC"/>
    <property type="match status" value="1"/>
</dbReference>
<evidence type="ECO:0000256" key="1">
    <source>
        <dbReference type="ARBA" id="ARBA00004141"/>
    </source>
</evidence>
<dbReference type="InterPro" id="IPR050846">
    <property type="entry name" value="TLCD"/>
</dbReference>
<accession>A0A2P7YE95</accession>
<reference evidence="8 9" key="1">
    <citation type="submission" date="2017-05" db="EMBL/GenBank/DDBJ databases">
        <title>Draft genome sequence of Elsinoe australis.</title>
        <authorList>
            <person name="Cheng Q."/>
        </authorList>
    </citation>
    <scope>NUCLEOTIDE SEQUENCE [LARGE SCALE GENOMIC DNA]</scope>
    <source>
        <strain evidence="8 9">NL1</strain>
    </source>
</reference>
<keyword evidence="3 6" id="KW-1133">Transmembrane helix</keyword>
<gene>
    <name evidence="8" type="ORF">B9Z65_8599</name>
</gene>
<dbReference type="STRING" id="40998.A0A2P7YE95"/>
<dbReference type="GO" id="GO:0005783">
    <property type="term" value="C:endoplasmic reticulum"/>
    <property type="evidence" value="ECO:0007669"/>
    <property type="project" value="TreeGrafter"/>
</dbReference>
<dbReference type="AlphaFoldDB" id="A0A2P7YE95"/>
<dbReference type="PANTHER" id="PTHR13439">
    <property type="entry name" value="CT120 PROTEIN"/>
    <property type="match status" value="1"/>
</dbReference>
<protein>
    <recommendedName>
        <fullName evidence="7">TLC domain-containing protein</fullName>
    </recommendedName>
</protein>
<feature type="transmembrane region" description="Helical" evidence="6">
    <location>
        <begin position="199"/>
        <end position="219"/>
    </location>
</feature>
<dbReference type="PANTHER" id="PTHR13439:SF0">
    <property type="entry name" value="TOPOISOMERASE I DAMAGE AFFECTED PROTEIN 4"/>
    <property type="match status" value="1"/>
</dbReference>
<evidence type="ECO:0000313" key="9">
    <source>
        <dbReference type="Proteomes" id="UP000243723"/>
    </source>
</evidence>
<evidence type="ECO:0000256" key="2">
    <source>
        <dbReference type="ARBA" id="ARBA00022692"/>
    </source>
</evidence>
<name>A0A2P7YE95_9PEZI</name>
<keyword evidence="9" id="KW-1185">Reference proteome</keyword>
<evidence type="ECO:0000313" key="8">
    <source>
        <dbReference type="EMBL" id="PSK34273.1"/>
    </source>
</evidence>
<dbReference type="OrthoDB" id="10266980at2759"/>
<feature type="transmembrane region" description="Helical" evidence="6">
    <location>
        <begin position="109"/>
        <end position="128"/>
    </location>
</feature>
<dbReference type="PROSITE" id="PS50922">
    <property type="entry name" value="TLC"/>
    <property type="match status" value="1"/>
</dbReference>
<keyword evidence="4 5" id="KW-0472">Membrane</keyword>
<dbReference type="Pfam" id="PF03798">
    <property type="entry name" value="TRAM_LAG1_CLN8"/>
    <property type="match status" value="1"/>
</dbReference>
<feature type="transmembrane region" description="Helical" evidence="6">
    <location>
        <begin position="140"/>
        <end position="160"/>
    </location>
</feature>
<feature type="transmembrane region" description="Helical" evidence="6">
    <location>
        <begin position="35"/>
        <end position="59"/>
    </location>
</feature>
<evidence type="ECO:0000256" key="4">
    <source>
        <dbReference type="ARBA" id="ARBA00023136"/>
    </source>
</evidence>
<dbReference type="Proteomes" id="UP000243723">
    <property type="component" value="Unassembled WGS sequence"/>
</dbReference>
<dbReference type="InterPro" id="IPR006634">
    <property type="entry name" value="TLC-dom"/>
</dbReference>
<feature type="transmembrane region" description="Helical" evidence="6">
    <location>
        <begin position="270"/>
        <end position="292"/>
    </location>
</feature>
<organism evidence="8 9">
    <name type="scientific">Elsinoe australis</name>
    <dbReference type="NCBI Taxonomy" id="40998"/>
    <lineage>
        <taxon>Eukaryota</taxon>
        <taxon>Fungi</taxon>
        <taxon>Dikarya</taxon>
        <taxon>Ascomycota</taxon>
        <taxon>Pezizomycotina</taxon>
        <taxon>Dothideomycetes</taxon>
        <taxon>Dothideomycetidae</taxon>
        <taxon>Myriangiales</taxon>
        <taxon>Elsinoaceae</taxon>
        <taxon>Elsinoe</taxon>
    </lineage>
</organism>